<organism evidence="14 15">
    <name type="scientific">Brassica napus</name>
    <name type="common">Rape</name>
    <dbReference type="NCBI Taxonomy" id="3708"/>
    <lineage>
        <taxon>Eukaryota</taxon>
        <taxon>Viridiplantae</taxon>
        <taxon>Streptophyta</taxon>
        <taxon>Embryophyta</taxon>
        <taxon>Tracheophyta</taxon>
        <taxon>Spermatophyta</taxon>
        <taxon>Magnoliopsida</taxon>
        <taxon>eudicotyledons</taxon>
        <taxon>Gunneridae</taxon>
        <taxon>Pentapetalae</taxon>
        <taxon>rosids</taxon>
        <taxon>malvids</taxon>
        <taxon>Brassicales</taxon>
        <taxon>Brassicaceae</taxon>
        <taxon>Brassiceae</taxon>
        <taxon>Brassica</taxon>
    </lineage>
</organism>
<keyword evidence="4" id="KW-0813">Transport</keyword>
<dbReference type="InterPro" id="IPR034575">
    <property type="entry name" value="OEP21"/>
</dbReference>
<evidence type="ECO:0000313" key="14">
    <source>
        <dbReference type="EMBL" id="KAH0919239.1"/>
    </source>
</evidence>
<dbReference type="Proteomes" id="UP000824890">
    <property type="component" value="Unassembled WGS sequence"/>
</dbReference>
<dbReference type="PANTHER" id="PTHR35993">
    <property type="entry name" value="OUTER ENVELOPE PORE PROTEIN 21B, CHLOROPLASTIC"/>
    <property type="match status" value="1"/>
</dbReference>
<evidence type="ECO:0000256" key="9">
    <source>
        <dbReference type="ARBA" id="ARBA00022805"/>
    </source>
</evidence>
<evidence type="ECO:0000256" key="13">
    <source>
        <dbReference type="ARBA" id="ARBA00024941"/>
    </source>
</evidence>
<evidence type="ECO:0000256" key="10">
    <source>
        <dbReference type="ARBA" id="ARBA00023065"/>
    </source>
</evidence>
<evidence type="ECO:0000256" key="5">
    <source>
        <dbReference type="ARBA" id="ARBA00022452"/>
    </source>
</evidence>
<reference evidence="14 15" key="1">
    <citation type="submission" date="2021-05" db="EMBL/GenBank/DDBJ databases">
        <title>Genome Assembly of Synthetic Allotetraploid Brassica napus Reveals Homoeologous Exchanges between Subgenomes.</title>
        <authorList>
            <person name="Davis J.T."/>
        </authorList>
    </citation>
    <scope>NUCLEOTIDE SEQUENCE [LARGE SCALE GENOMIC DNA]</scope>
    <source>
        <strain evidence="15">cv. Da-Ae</strain>
        <tissue evidence="14">Seedling</tissue>
    </source>
</reference>
<keyword evidence="8" id="KW-0812">Transmembrane</keyword>
<evidence type="ECO:0000256" key="12">
    <source>
        <dbReference type="ARBA" id="ARBA00023136"/>
    </source>
</evidence>
<keyword evidence="10" id="KW-0406">Ion transport</keyword>
<keyword evidence="9" id="KW-1002">Plastid outer membrane</keyword>
<evidence type="ECO:0000256" key="3">
    <source>
        <dbReference type="ARBA" id="ARBA00009945"/>
    </source>
</evidence>
<protein>
    <submittedName>
        <fullName evidence="14">Uncharacterized protein</fullName>
    </submittedName>
</protein>
<keyword evidence="6" id="KW-0150">Chloroplast</keyword>
<evidence type="ECO:0000256" key="4">
    <source>
        <dbReference type="ARBA" id="ARBA00022448"/>
    </source>
</evidence>
<sequence>MESVLILKPRKLSLELSPTVNEIVMLRDLHVPPMRHFYLPHQPLTHSKRKLALKMNNNRRREIQWRVLGEVLVGRFYRVKMETSLRYSKSLRIHAKEKLPFNSKTHLQLHGELDTGTGSPSYFSAMIRHLFPEALTGLGVGLHYDKRRKLRSHVRGKKEFPMGANKLVTFNVKGRCDFDQDFNQKNPIGAAEFAWNIMNFKEDQDVRIKVGYEVFNKVPYMQIRENNWTLNANMKGKWNLRFDL</sequence>
<keyword evidence="12" id="KW-0472">Membrane</keyword>
<keyword evidence="5" id="KW-1134">Transmembrane beta strand</keyword>
<evidence type="ECO:0000256" key="11">
    <source>
        <dbReference type="ARBA" id="ARBA00023114"/>
    </source>
</evidence>
<evidence type="ECO:0000256" key="1">
    <source>
        <dbReference type="ARBA" id="ARBA00004396"/>
    </source>
</evidence>
<comment type="caution">
    <text evidence="14">The sequence shown here is derived from an EMBL/GenBank/DDBJ whole genome shotgun (WGS) entry which is preliminary data.</text>
</comment>
<evidence type="ECO:0000256" key="6">
    <source>
        <dbReference type="ARBA" id="ARBA00022528"/>
    </source>
</evidence>
<name>A0ABQ8CQ88_BRANA</name>
<evidence type="ECO:0000313" key="15">
    <source>
        <dbReference type="Proteomes" id="UP000824890"/>
    </source>
</evidence>
<comment type="function">
    <text evidence="13">Voltage-dependent rectifying anion channel that facilitates the translocation between chloroplast and cytoplasm of phosphorylated carbohydrates such as triosephosphate, 3-phosphoglycerate and inorganic phosphate (Pi) depending of ATP to triosephosphate ratio in the plastidial intermembrane space; in high triosephosphate/ATP conditions (e.g. photosynthesis), export of triosphosphate from chloroplast (outward rectifying channels), but in high ATP/triosephosphate conditions (e.g. dark phase), import of phosphosolutes (inward rectifying channels).</text>
</comment>
<proteinExistence type="inferred from homology"/>
<gene>
    <name evidence="14" type="ORF">HID58_026899</name>
</gene>
<dbReference type="EMBL" id="JAGKQM010000007">
    <property type="protein sequence ID" value="KAH0919239.1"/>
    <property type="molecule type" value="Genomic_DNA"/>
</dbReference>
<dbReference type="PANTHER" id="PTHR35993:SF1">
    <property type="entry name" value="OUTER ENVELOPE PORE PROTEIN 21B, CHLOROPLASTIC"/>
    <property type="match status" value="1"/>
</dbReference>
<keyword evidence="15" id="KW-1185">Reference proteome</keyword>
<evidence type="ECO:0000256" key="7">
    <source>
        <dbReference type="ARBA" id="ARBA00022640"/>
    </source>
</evidence>
<evidence type="ECO:0000256" key="8">
    <source>
        <dbReference type="ARBA" id="ARBA00022692"/>
    </source>
</evidence>
<evidence type="ECO:0000256" key="2">
    <source>
        <dbReference type="ARBA" id="ARBA00004441"/>
    </source>
</evidence>
<comment type="subcellular location">
    <subcellularLocation>
        <location evidence="1">Plastid</location>
        <location evidence="1">Chloroplast outer membrane</location>
        <topology evidence="1">Multi-pass membrane protein</topology>
    </subcellularLocation>
    <subcellularLocation>
        <location evidence="2">Plastid</location>
        <location evidence="2">Etioplast membrane</location>
        <topology evidence="2">Multi-pass membrane protein</topology>
    </subcellularLocation>
</comment>
<keyword evidence="11" id="KW-0626">Porin</keyword>
<keyword evidence="7" id="KW-0934">Plastid</keyword>
<accession>A0ABQ8CQ88</accession>
<comment type="similarity">
    <text evidence="3">Belongs to the plastid outer envelope porin OEP21 (TC 1.B.29) family.</text>
</comment>